<keyword evidence="2" id="KW-1185">Reference proteome</keyword>
<name>A0A370IA65_9NOCA</name>
<protein>
    <recommendedName>
        <fullName evidence="3">DUF4286 family protein</fullName>
    </recommendedName>
</protein>
<dbReference type="AlphaFoldDB" id="A0A370IA65"/>
<comment type="caution">
    <text evidence="1">The sequence shown here is derived from an EMBL/GenBank/DDBJ whole genome shotgun (WGS) entry which is preliminary data.</text>
</comment>
<evidence type="ECO:0000313" key="1">
    <source>
        <dbReference type="EMBL" id="RDI67605.1"/>
    </source>
</evidence>
<gene>
    <name evidence="1" type="ORF">DFR76_1022</name>
</gene>
<proteinExistence type="predicted"/>
<evidence type="ECO:0000313" key="2">
    <source>
        <dbReference type="Proteomes" id="UP000254869"/>
    </source>
</evidence>
<dbReference type="EMBL" id="QQBC01000002">
    <property type="protein sequence ID" value="RDI67605.1"/>
    <property type="molecule type" value="Genomic_DNA"/>
</dbReference>
<reference evidence="1 2" key="1">
    <citation type="submission" date="2018-07" db="EMBL/GenBank/DDBJ databases">
        <title>Genomic Encyclopedia of Type Strains, Phase IV (KMG-IV): sequencing the most valuable type-strain genomes for metagenomic binning, comparative biology and taxonomic classification.</title>
        <authorList>
            <person name="Goeker M."/>
        </authorList>
    </citation>
    <scope>NUCLEOTIDE SEQUENCE [LARGE SCALE GENOMIC DNA]</scope>
    <source>
        <strain evidence="1 2">DSM 44290</strain>
    </source>
</reference>
<sequence length="102" mass="11309">MVDMFTYTVIADFADDQAREDYLTWMRDGHTAKVIELGAAVSGQVARLDDGRVESRYIFPDRATFTAYESGPAIELRAEGARFTVAGKVTLTRHTGEIVFDG</sequence>
<accession>A0A370IA65</accession>
<evidence type="ECO:0008006" key="3">
    <source>
        <dbReference type="Google" id="ProtNLM"/>
    </source>
</evidence>
<dbReference type="STRING" id="1210086.GCA_001613105_07497"/>
<dbReference type="Proteomes" id="UP000254869">
    <property type="component" value="Unassembled WGS sequence"/>
</dbReference>
<organism evidence="1 2">
    <name type="scientific">Nocardia pseudobrasiliensis</name>
    <dbReference type="NCBI Taxonomy" id="45979"/>
    <lineage>
        <taxon>Bacteria</taxon>
        <taxon>Bacillati</taxon>
        <taxon>Actinomycetota</taxon>
        <taxon>Actinomycetes</taxon>
        <taxon>Mycobacteriales</taxon>
        <taxon>Nocardiaceae</taxon>
        <taxon>Nocardia</taxon>
    </lineage>
</organism>